<feature type="domain" description="HTH araC/xylS-type" evidence="4">
    <location>
        <begin position="84"/>
        <end position="182"/>
    </location>
</feature>
<evidence type="ECO:0000259" key="4">
    <source>
        <dbReference type="PROSITE" id="PS01124"/>
    </source>
</evidence>
<proteinExistence type="predicted"/>
<dbReference type="Gene3D" id="1.10.10.60">
    <property type="entry name" value="Homeodomain-like"/>
    <property type="match status" value="1"/>
</dbReference>
<dbReference type="SMART" id="SM00342">
    <property type="entry name" value="HTH_ARAC"/>
    <property type="match status" value="1"/>
</dbReference>
<dbReference type="Proteomes" id="UP000468388">
    <property type="component" value="Unassembled WGS sequence"/>
</dbReference>
<dbReference type="AlphaFoldDB" id="A0A6N8J771"/>
<gene>
    <name evidence="5" type="ORF">GO495_10885</name>
</gene>
<protein>
    <submittedName>
        <fullName evidence="5">Helix-turn-helix domain-containing protein</fullName>
    </submittedName>
</protein>
<keyword evidence="6" id="KW-1185">Reference proteome</keyword>
<dbReference type="PANTHER" id="PTHR46796">
    <property type="entry name" value="HTH-TYPE TRANSCRIPTIONAL ACTIVATOR RHAS-RELATED"/>
    <property type="match status" value="1"/>
</dbReference>
<keyword evidence="1" id="KW-0805">Transcription regulation</keyword>
<evidence type="ECO:0000313" key="5">
    <source>
        <dbReference type="EMBL" id="MVT41087.1"/>
    </source>
</evidence>
<dbReference type="InterPro" id="IPR054015">
    <property type="entry name" value="ExsA-like_N"/>
</dbReference>
<accession>A0A6N8J771</accession>
<dbReference type="InterPro" id="IPR018060">
    <property type="entry name" value="HTH_AraC"/>
</dbReference>
<dbReference type="Pfam" id="PF22200">
    <property type="entry name" value="ExsA_N"/>
    <property type="match status" value="1"/>
</dbReference>
<keyword evidence="2" id="KW-0238">DNA-binding</keyword>
<comment type="caution">
    <text evidence="5">The sequence shown here is derived from an EMBL/GenBank/DDBJ whole genome shotgun (WGS) entry which is preliminary data.</text>
</comment>
<evidence type="ECO:0000256" key="3">
    <source>
        <dbReference type="ARBA" id="ARBA00023163"/>
    </source>
</evidence>
<evidence type="ECO:0000256" key="2">
    <source>
        <dbReference type="ARBA" id="ARBA00023125"/>
    </source>
</evidence>
<dbReference type="PROSITE" id="PS01124">
    <property type="entry name" value="HTH_ARAC_FAMILY_2"/>
    <property type="match status" value="1"/>
</dbReference>
<dbReference type="InterPro" id="IPR009057">
    <property type="entry name" value="Homeodomain-like_sf"/>
</dbReference>
<dbReference type="Pfam" id="PF12833">
    <property type="entry name" value="HTH_18"/>
    <property type="match status" value="1"/>
</dbReference>
<organism evidence="5 6">
    <name type="scientific">Chitinophaga oryziterrae</name>
    <dbReference type="NCBI Taxonomy" id="1031224"/>
    <lineage>
        <taxon>Bacteria</taxon>
        <taxon>Pseudomonadati</taxon>
        <taxon>Bacteroidota</taxon>
        <taxon>Chitinophagia</taxon>
        <taxon>Chitinophagales</taxon>
        <taxon>Chitinophagaceae</taxon>
        <taxon>Chitinophaga</taxon>
    </lineage>
</organism>
<sequence>MSEGFQEKYKGSIKSHLFTDAFVKIAGNELLSTFISSLNPYYDGDGRIGKSFFDLKREELLLILLQSRPELSGLFFDYGIPGKIDLEQFMNRNYRFNVNLDRFAFLTGRSLSSFKRDFKQTYNDTPHRWLLKKRLAEARFLMDKEGKKPTEIFVDLGFEDLSHFCFAFKKHFGNSPNKLTGNMRQ</sequence>
<evidence type="ECO:0000256" key="1">
    <source>
        <dbReference type="ARBA" id="ARBA00023015"/>
    </source>
</evidence>
<dbReference type="GO" id="GO:0043565">
    <property type="term" value="F:sequence-specific DNA binding"/>
    <property type="evidence" value="ECO:0007669"/>
    <property type="project" value="InterPro"/>
</dbReference>
<name>A0A6N8J771_9BACT</name>
<evidence type="ECO:0000313" key="6">
    <source>
        <dbReference type="Proteomes" id="UP000468388"/>
    </source>
</evidence>
<dbReference type="EMBL" id="WRXO01000002">
    <property type="protein sequence ID" value="MVT41087.1"/>
    <property type="molecule type" value="Genomic_DNA"/>
</dbReference>
<dbReference type="SUPFAM" id="SSF46689">
    <property type="entry name" value="Homeodomain-like"/>
    <property type="match status" value="2"/>
</dbReference>
<dbReference type="InterPro" id="IPR050204">
    <property type="entry name" value="AraC_XylS_family_regulators"/>
</dbReference>
<reference evidence="5 6" key="1">
    <citation type="submission" date="2019-12" db="EMBL/GenBank/DDBJ databases">
        <title>The draft genomic sequence of strain Chitinophaga oryziterrae JCM 16595.</title>
        <authorList>
            <person name="Zhang X."/>
        </authorList>
    </citation>
    <scope>NUCLEOTIDE SEQUENCE [LARGE SCALE GENOMIC DNA]</scope>
    <source>
        <strain evidence="5 6">JCM 16595</strain>
    </source>
</reference>
<dbReference type="GO" id="GO:0003700">
    <property type="term" value="F:DNA-binding transcription factor activity"/>
    <property type="evidence" value="ECO:0007669"/>
    <property type="project" value="InterPro"/>
</dbReference>
<keyword evidence="3" id="KW-0804">Transcription</keyword>